<keyword evidence="5" id="KW-0378">Hydrolase</keyword>
<evidence type="ECO:0000259" key="12">
    <source>
        <dbReference type="PROSITE" id="PS50929"/>
    </source>
</evidence>
<feature type="transmembrane region" description="Helical" evidence="10">
    <location>
        <begin position="293"/>
        <end position="315"/>
    </location>
</feature>
<feature type="compositionally biased region" description="Basic residues" evidence="9">
    <location>
        <begin position="783"/>
        <end position="792"/>
    </location>
</feature>
<evidence type="ECO:0000259" key="13">
    <source>
        <dbReference type="PROSITE" id="PS50990"/>
    </source>
</evidence>
<evidence type="ECO:0000313" key="14">
    <source>
        <dbReference type="EMBL" id="MDP9836908.1"/>
    </source>
</evidence>
<sequence>MNMRASPNNSEGSGEDAGNGREADALKSLGSLHFEPWLEALQHVAQHYRLPVSVERVRHAAEWDVLSDEPEMIRNIARQMGLQVKFGNAGATRLSSWNLPIVLQLADGRIGVLTALGKDTASLAFSGDRGLETPVPLEALAGKVETLLIPRPARAVPDQRVDAYIKPYEKNWLRQIVLRDLKPYGHVLLASLVANVLGMAGILFSMQVYDRVVPAQSYPTLYVLFSGVLLAILFDFLMRRVRTSVVDLLGKRADLRMSDRVFGHALRVKNSARPASTGTFIAQLRDLEQVRELLTSTTVAAIADLPFVLLFLVLFWYIGGIIVLVPIAAILAMLIPGILAQRKIRIHASEAMRESSLRNAMLVEAVQGIEDIKTLQAEERFQQQWNHYNLVTGEAQMRGRDLANTLNTWTSSVQTAVYAVVIFVGAPMVIAGDMTTGALVGASMLGSRMIAPMAQIAQVLTRLQHAKVAMKSLNELMGLPVDHPDAESRVHLGQIPGNYRLKSAVFRYGPEGLPALTVRDLSIKAGEHIAILGKNGAGKSTLLQALSGLLESSSGEVLLENVSLPQIDPADVRRDVGLITQNARLFFGTIRENITLGAPHASAQEIMGALSMVGADEFIRKLPKGLEHVLLEGGIGLSGGQRQALLLARLIIRQPNVILLDEPTASMDEATERNFIRQFREWSTGRTVVIATHRMRVLDVAERMIVVENGTITLDDNKENAMRRMAGASVQKPAVTKIQPNDPTQAATTPASSTPNPAPTEEPSAPPAAEPAAPPERQATTAKRSRKSSNET</sequence>
<reference evidence="14 15" key="1">
    <citation type="submission" date="2023-07" db="EMBL/GenBank/DDBJ databases">
        <title>Sorghum-associated microbial communities from plants grown in Nebraska, USA.</title>
        <authorList>
            <person name="Schachtman D."/>
        </authorList>
    </citation>
    <scope>NUCLEOTIDE SEQUENCE [LARGE SCALE GENOMIC DNA]</scope>
    <source>
        <strain evidence="14 15">DS1307</strain>
    </source>
</reference>
<dbReference type="PROSITE" id="PS50893">
    <property type="entry name" value="ABC_TRANSPORTER_2"/>
    <property type="match status" value="1"/>
</dbReference>
<dbReference type="InterPro" id="IPR039421">
    <property type="entry name" value="Type_1_exporter"/>
</dbReference>
<proteinExistence type="inferred from homology"/>
<protein>
    <submittedName>
        <fullName evidence="14">ATP-binding cassette subfamily C protein LapB</fullName>
    </submittedName>
</protein>
<feature type="transmembrane region" description="Helical" evidence="10">
    <location>
        <begin position="221"/>
        <end position="238"/>
    </location>
</feature>
<dbReference type="InterPro" id="IPR003593">
    <property type="entry name" value="AAA+_ATPase"/>
</dbReference>
<feature type="region of interest" description="Disordered" evidence="9">
    <location>
        <begin position="1"/>
        <end position="22"/>
    </location>
</feature>
<feature type="region of interest" description="Disordered" evidence="9">
    <location>
        <begin position="725"/>
        <end position="792"/>
    </location>
</feature>
<evidence type="ECO:0000256" key="2">
    <source>
        <dbReference type="ARBA" id="ARBA00005417"/>
    </source>
</evidence>
<dbReference type="PANTHER" id="PTHR43394:SF1">
    <property type="entry name" value="ATP-BINDING CASSETTE SUB-FAMILY B MEMBER 10, MITOCHONDRIAL"/>
    <property type="match status" value="1"/>
</dbReference>
<evidence type="ECO:0000313" key="15">
    <source>
        <dbReference type="Proteomes" id="UP001241472"/>
    </source>
</evidence>
<evidence type="ECO:0000256" key="3">
    <source>
        <dbReference type="ARBA" id="ARBA00022692"/>
    </source>
</evidence>
<evidence type="ECO:0000256" key="10">
    <source>
        <dbReference type="SAM" id="Phobius"/>
    </source>
</evidence>
<evidence type="ECO:0000256" key="9">
    <source>
        <dbReference type="SAM" id="MobiDB-lite"/>
    </source>
</evidence>
<feature type="transmembrane region" description="Helical" evidence="10">
    <location>
        <begin position="321"/>
        <end position="340"/>
    </location>
</feature>
<dbReference type="InterPro" id="IPR017871">
    <property type="entry name" value="ABC_transporter-like_CS"/>
</dbReference>
<dbReference type="InterPro" id="IPR027417">
    <property type="entry name" value="P-loop_NTPase"/>
</dbReference>
<dbReference type="Gene3D" id="3.90.70.10">
    <property type="entry name" value="Cysteine proteinases"/>
    <property type="match status" value="1"/>
</dbReference>
<dbReference type="InterPro" id="IPR036640">
    <property type="entry name" value="ABC1_TM_sf"/>
</dbReference>
<evidence type="ECO:0000259" key="11">
    <source>
        <dbReference type="PROSITE" id="PS50893"/>
    </source>
</evidence>
<feature type="domain" description="Peptidase C39" evidence="13">
    <location>
        <begin position="28"/>
        <end position="151"/>
    </location>
</feature>
<dbReference type="CDD" id="cd18587">
    <property type="entry name" value="ABC_6TM_LapB_like"/>
    <property type="match status" value="1"/>
</dbReference>
<evidence type="ECO:0000256" key="8">
    <source>
        <dbReference type="ARBA" id="ARBA00023136"/>
    </source>
</evidence>
<dbReference type="Pfam" id="PF00664">
    <property type="entry name" value="ABC_membrane"/>
    <property type="match status" value="1"/>
</dbReference>
<dbReference type="EMBL" id="JAUSRF010000004">
    <property type="protein sequence ID" value="MDP9836908.1"/>
    <property type="molecule type" value="Genomic_DNA"/>
</dbReference>
<dbReference type="Proteomes" id="UP001241472">
    <property type="component" value="Unassembled WGS sequence"/>
</dbReference>
<dbReference type="SMART" id="SM00382">
    <property type="entry name" value="AAA"/>
    <property type="match status" value="1"/>
</dbReference>
<evidence type="ECO:0000256" key="6">
    <source>
        <dbReference type="ARBA" id="ARBA00022840"/>
    </source>
</evidence>
<dbReference type="SUPFAM" id="SSF52540">
    <property type="entry name" value="P-loop containing nucleoside triphosphate hydrolases"/>
    <property type="match status" value="1"/>
</dbReference>
<dbReference type="PANTHER" id="PTHR43394">
    <property type="entry name" value="ATP-DEPENDENT PERMEASE MDL1, MITOCHONDRIAL"/>
    <property type="match status" value="1"/>
</dbReference>
<feature type="compositionally biased region" description="Low complexity" evidence="9">
    <location>
        <begin position="743"/>
        <end position="755"/>
    </location>
</feature>
<keyword evidence="8 10" id="KW-0472">Membrane</keyword>
<comment type="similarity">
    <text evidence="2">Belongs to the ABC transporter superfamily.</text>
</comment>
<feature type="compositionally biased region" description="Pro residues" evidence="9">
    <location>
        <begin position="756"/>
        <end position="774"/>
    </location>
</feature>
<feature type="domain" description="ABC transmembrane type-1" evidence="12">
    <location>
        <begin position="187"/>
        <end position="465"/>
    </location>
</feature>
<keyword evidence="3 10" id="KW-0812">Transmembrane</keyword>
<name>A0ABT9PR15_9HYPH</name>
<feature type="compositionally biased region" description="Polar residues" evidence="9">
    <location>
        <begin position="1"/>
        <end position="12"/>
    </location>
</feature>
<dbReference type="InterPro" id="IPR017750">
    <property type="entry name" value="ATPase_T1SS"/>
</dbReference>
<keyword evidence="4" id="KW-0547">Nucleotide-binding</keyword>
<gene>
    <name evidence="14" type="ORF">J2T09_001653</name>
</gene>
<dbReference type="Gene3D" id="3.40.50.300">
    <property type="entry name" value="P-loop containing nucleotide triphosphate hydrolases"/>
    <property type="match status" value="1"/>
</dbReference>
<dbReference type="PROSITE" id="PS50929">
    <property type="entry name" value="ABC_TM1F"/>
    <property type="match status" value="1"/>
</dbReference>
<dbReference type="Gene3D" id="1.20.1560.10">
    <property type="entry name" value="ABC transporter type 1, transmembrane domain"/>
    <property type="match status" value="1"/>
</dbReference>
<accession>A0ABT9PR15</accession>
<evidence type="ECO:0000256" key="1">
    <source>
        <dbReference type="ARBA" id="ARBA00004651"/>
    </source>
</evidence>
<keyword evidence="15" id="KW-1185">Reference proteome</keyword>
<organism evidence="14 15">
    <name type="scientific">Neorhizobium huautlense</name>
    <dbReference type="NCBI Taxonomy" id="67774"/>
    <lineage>
        <taxon>Bacteria</taxon>
        <taxon>Pseudomonadati</taxon>
        <taxon>Pseudomonadota</taxon>
        <taxon>Alphaproteobacteria</taxon>
        <taxon>Hyphomicrobiales</taxon>
        <taxon>Rhizobiaceae</taxon>
        <taxon>Rhizobium/Agrobacterium group</taxon>
        <taxon>Neorhizobium</taxon>
    </lineage>
</organism>
<dbReference type="InterPro" id="IPR011527">
    <property type="entry name" value="ABC1_TM_dom"/>
</dbReference>
<keyword evidence="6 14" id="KW-0067">ATP-binding</keyword>
<dbReference type="InterPro" id="IPR003439">
    <property type="entry name" value="ABC_transporter-like_ATP-bd"/>
</dbReference>
<dbReference type="SUPFAM" id="SSF90123">
    <property type="entry name" value="ABC transporter transmembrane region"/>
    <property type="match status" value="1"/>
</dbReference>
<evidence type="ECO:0000256" key="5">
    <source>
        <dbReference type="ARBA" id="ARBA00022801"/>
    </source>
</evidence>
<dbReference type="GO" id="GO:0005524">
    <property type="term" value="F:ATP binding"/>
    <property type="evidence" value="ECO:0007669"/>
    <property type="project" value="UniProtKB-KW"/>
</dbReference>
<dbReference type="PROSITE" id="PS00211">
    <property type="entry name" value="ABC_TRANSPORTER_1"/>
    <property type="match status" value="1"/>
</dbReference>
<keyword evidence="7 10" id="KW-1133">Transmembrane helix</keyword>
<dbReference type="Pfam" id="PF00005">
    <property type="entry name" value="ABC_tran"/>
    <property type="match status" value="1"/>
</dbReference>
<comment type="caution">
    <text evidence="14">The sequence shown here is derived from an EMBL/GenBank/DDBJ whole genome shotgun (WGS) entry which is preliminary data.</text>
</comment>
<feature type="domain" description="ABC transporter" evidence="11">
    <location>
        <begin position="499"/>
        <end position="734"/>
    </location>
</feature>
<dbReference type="InterPro" id="IPR005074">
    <property type="entry name" value="Peptidase_C39"/>
</dbReference>
<evidence type="ECO:0000256" key="7">
    <source>
        <dbReference type="ARBA" id="ARBA00022989"/>
    </source>
</evidence>
<evidence type="ECO:0000256" key="4">
    <source>
        <dbReference type="ARBA" id="ARBA00022741"/>
    </source>
</evidence>
<feature type="transmembrane region" description="Helical" evidence="10">
    <location>
        <begin position="187"/>
        <end position="209"/>
    </location>
</feature>
<dbReference type="RefSeq" id="WP_306833100.1">
    <property type="nucleotide sequence ID" value="NZ_JAUSRF010000004.1"/>
</dbReference>
<dbReference type="PROSITE" id="PS50990">
    <property type="entry name" value="PEPTIDASE_C39"/>
    <property type="match status" value="1"/>
</dbReference>
<comment type="subcellular location">
    <subcellularLocation>
        <location evidence="1">Cell membrane</location>
        <topology evidence="1">Multi-pass membrane protein</topology>
    </subcellularLocation>
</comment>
<dbReference type="NCBIfam" id="TIGR03375">
    <property type="entry name" value="type_I_sec_LssB"/>
    <property type="match status" value="1"/>
</dbReference>